<keyword evidence="3" id="KW-1185">Reference proteome</keyword>
<evidence type="ECO:0000313" key="3">
    <source>
        <dbReference type="Proteomes" id="UP000422569"/>
    </source>
</evidence>
<proteinExistence type="predicted"/>
<organism evidence="2 3">
    <name type="scientific">Methylocystis parvus</name>
    <dbReference type="NCBI Taxonomy" id="134"/>
    <lineage>
        <taxon>Bacteria</taxon>
        <taxon>Pseudomonadati</taxon>
        <taxon>Pseudomonadota</taxon>
        <taxon>Alphaproteobacteria</taxon>
        <taxon>Hyphomicrobiales</taxon>
        <taxon>Methylocystaceae</taxon>
        <taxon>Methylocystis</taxon>
    </lineage>
</organism>
<dbReference type="KEGG" id="mpar:F7D14_12465"/>
<keyword evidence="1" id="KW-0472">Membrane</keyword>
<protein>
    <submittedName>
        <fullName evidence="2">Flp family type IVb pilin</fullName>
    </submittedName>
</protein>
<evidence type="ECO:0000256" key="1">
    <source>
        <dbReference type="SAM" id="Phobius"/>
    </source>
</evidence>
<dbReference type="Pfam" id="PF04964">
    <property type="entry name" value="Flp_Fap"/>
    <property type="match status" value="1"/>
</dbReference>
<dbReference type="InterPro" id="IPR007047">
    <property type="entry name" value="Flp_Fap"/>
</dbReference>
<reference evidence="2 3" key="1">
    <citation type="submission" date="2019-09" db="EMBL/GenBank/DDBJ databases">
        <title>Isolation and complete genome sequencing of Methylocystis species.</title>
        <authorList>
            <person name="Rumah B.L."/>
            <person name="Stead C.E."/>
            <person name="Stevens B.C."/>
            <person name="Minton N.P."/>
            <person name="Grosse-Honebrink A."/>
            <person name="Zhang Y."/>
        </authorList>
    </citation>
    <scope>NUCLEOTIDE SEQUENCE [LARGE SCALE GENOMIC DNA]</scope>
    <source>
        <strain evidence="2 3">BRCS2</strain>
    </source>
</reference>
<evidence type="ECO:0000313" key="2">
    <source>
        <dbReference type="EMBL" id="QGM98205.1"/>
    </source>
</evidence>
<accession>A0A6B8M764</accession>
<dbReference type="RefSeq" id="WP_016921600.1">
    <property type="nucleotide sequence ID" value="NZ_CP044331.1"/>
</dbReference>
<feature type="transmembrane region" description="Helical" evidence="1">
    <location>
        <begin position="20"/>
        <end position="39"/>
    </location>
</feature>
<keyword evidence="1" id="KW-1133">Transmembrane helix</keyword>
<keyword evidence="1" id="KW-0812">Transmembrane</keyword>
<gene>
    <name evidence="2" type="ORF">F7D14_12465</name>
</gene>
<dbReference type="Proteomes" id="UP000422569">
    <property type="component" value="Chromosome"/>
</dbReference>
<sequence length="54" mass="5873">MRRSVRLFIADRRAATAVEYAVIAIMVSVLIVAGARVTGVTLSKMYFGPLIGNF</sequence>
<name>A0A6B8M764_9HYPH</name>
<dbReference type="AlphaFoldDB" id="A0A6B8M764"/>
<dbReference type="EMBL" id="CP044331">
    <property type="protein sequence ID" value="QGM98205.1"/>
    <property type="molecule type" value="Genomic_DNA"/>
</dbReference>